<gene>
    <name evidence="2" type="ORF">SAMN04487954_11623</name>
</gene>
<evidence type="ECO:0000259" key="1">
    <source>
        <dbReference type="Pfam" id="PF06568"/>
    </source>
</evidence>
<proteinExistence type="predicted"/>
<reference evidence="2 3" key="1">
    <citation type="submission" date="2016-10" db="EMBL/GenBank/DDBJ databases">
        <authorList>
            <person name="de Groot N.N."/>
        </authorList>
    </citation>
    <scope>NUCLEOTIDE SEQUENCE [LARGE SCALE GENOMIC DNA]</scope>
    <source>
        <strain evidence="2 3">CGMCC 1.6133</strain>
    </source>
</reference>
<dbReference type="Proteomes" id="UP000198525">
    <property type="component" value="Unassembled WGS sequence"/>
</dbReference>
<dbReference type="RefSeq" id="WP_089688278.1">
    <property type="nucleotide sequence ID" value="NZ_FNES01000016.1"/>
</dbReference>
<dbReference type="Pfam" id="PF06568">
    <property type="entry name" value="YjiS-like"/>
    <property type="match status" value="1"/>
</dbReference>
<dbReference type="EMBL" id="FNES01000016">
    <property type="protein sequence ID" value="SDK41320.1"/>
    <property type="molecule type" value="Genomic_DNA"/>
</dbReference>
<feature type="domain" description="YjiS-like" evidence="1">
    <location>
        <begin position="34"/>
        <end position="67"/>
    </location>
</feature>
<sequence length="83" mass="10017">MRAPNRCYDASSCDASGCVESAQRFISLPWKWMRRLSHLMQLRRERNQLLELSDHQLRDIGLTRRDVAREARRYPWDVSGWRR</sequence>
<organism evidence="2 3">
    <name type="scientific">Billgrantia gudaonensis</name>
    <dbReference type="NCBI Taxonomy" id="376427"/>
    <lineage>
        <taxon>Bacteria</taxon>
        <taxon>Pseudomonadati</taxon>
        <taxon>Pseudomonadota</taxon>
        <taxon>Gammaproteobacteria</taxon>
        <taxon>Oceanospirillales</taxon>
        <taxon>Halomonadaceae</taxon>
        <taxon>Billgrantia</taxon>
    </lineage>
</organism>
<keyword evidence="3" id="KW-1185">Reference proteome</keyword>
<evidence type="ECO:0000313" key="3">
    <source>
        <dbReference type="Proteomes" id="UP000198525"/>
    </source>
</evidence>
<dbReference type="InterPro" id="IPR009506">
    <property type="entry name" value="YjiS-like"/>
</dbReference>
<protein>
    <recommendedName>
        <fullName evidence="1">YjiS-like domain-containing protein</fullName>
    </recommendedName>
</protein>
<dbReference type="OrthoDB" id="7306802at2"/>
<evidence type="ECO:0000313" key="2">
    <source>
        <dbReference type="EMBL" id="SDK41320.1"/>
    </source>
</evidence>
<name>A0A1G9BPY0_9GAMM</name>
<accession>A0A1G9BPY0</accession>
<dbReference type="AlphaFoldDB" id="A0A1G9BPY0"/>
<dbReference type="STRING" id="376427.SAMN04487954_11623"/>